<dbReference type="InterPro" id="IPR003462">
    <property type="entry name" value="ODC_Mu_crystall"/>
</dbReference>
<dbReference type="PANTHER" id="PTHR13812">
    <property type="entry name" value="KETIMINE REDUCTASE MU-CRYSTALLIN"/>
    <property type="match status" value="1"/>
</dbReference>
<dbReference type="PANTHER" id="PTHR13812:SF19">
    <property type="entry name" value="KETIMINE REDUCTASE MU-CRYSTALLIN"/>
    <property type="match status" value="1"/>
</dbReference>
<accession>A0ABR7G5W2</accession>
<dbReference type="EMBL" id="JACOPE010000001">
    <property type="protein sequence ID" value="MBC5682830.1"/>
    <property type="molecule type" value="Genomic_DNA"/>
</dbReference>
<comment type="caution">
    <text evidence="1">The sequence shown here is derived from an EMBL/GenBank/DDBJ whole genome shotgun (WGS) entry which is preliminary data.</text>
</comment>
<dbReference type="NCBIfam" id="NF004848">
    <property type="entry name" value="PRK06199.1"/>
    <property type="match status" value="1"/>
</dbReference>
<reference evidence="1 2" key="1">
    <citation type="submission" date="2020-08" db="EMBL/GenBank/DDBJ databases">
        <title>Genome public.</title>
        <authorList>
            <person name="Liu C."/>
            <person name="Sun Q."/>
        </authorList>
    </citation>
    <scope>NUCLEOTIDE SEQUENCE [LARGE SCALE GENOMIC DNA]</scope>
    <source>
        <strain evidence="1 2">NSJ-13</strain>
    </source>
</reference>
<gene>
    <name evidence="1" type="ORF">H8S40_04475</name>
</gene>
<dbReference type="SUPFAM" id="SSF51735">
    <property type="entry name" value="NAD(P)-binding Rossmann-fold domains"/>
    <property type="match status" value="1"/>
</dbReference>
<keyword evidence="2" id="KW-1185">Reference proteome</keyword>
<dbReference type="Pfam" id="PF02423">
    <property type="entry name" value="OCD_Mu_crystall"/>
    <property type="match status" value="1"/>
</dbReference>
<dbReference type="GO" id="GO:0008473">
    <property type="term" value="F:ornithine cyclodeaminase activity"/>
    <property type="evidence" value="ECO:0007669"/>
    <property type="project" value="UniProtKB-EC"/>
</dbReference>
<dbReference type="PIRSF" id="PIRSF001439">
    <property type="entry name" value="CryM"/>
    <property type="match status" value="1"/>
</dbReference>
<dbReference type="Gene3D" id="3.30.1780.10">
    <property type="entry name" value="ornithine cyclodeaminase, domain 1"/>
    <property type="match status" value="1"/>
</dbReference>
<dbReference type="RefSeq" id="WP_117991202.1">
    <property type="nucleotide sequence ID" value="NZ_JACOPE010000001.1"/>
</dbReference>
<protein>
    <submittedName>
        <fullName evidence="1">Ornithine cyclodeaminase</fullName>
        <ecNumber evidence="1">4.3.1.12</ecNumber>
    </submittedName>
</protein>
<organism evidence="1 2">
    <name type="scientific">Ruminococcus hominis</name>
    <dbReference type="NCBI Taxonomy" id="2763065"/>
    <lineage>
        <taxon>Bacteria</taxon>
        <taxon>Bacillati</taxon>
        <taxon>Bacillota</taxon>
        <taxon>Clostridia</taxon>
        <taxon>Eubacteriales</taxon>
        <taxon>Oscillospiraceae</taxon>
        <taxon>Ruminococcus</taxon>
    </lineage>
</organism>
<evidence type="ECO:0000313" key="1">
    <source>
        <dbReference type="EMBL" id="MBC5682830.1"/>
    </source>
</evidence>
<keyword evidence="1" id="KW-0456">Lyase</keyword>
<dbReference type="EC" id="4.3.1.12" evidence="1"/>
<dbReference type="InterPro" id="IPR036291">
    <property type="entry name" value="NAD(P)-bd_dom_sf"/>
</dbReference>
<name>A0ABR7G5W2_9FIRM</name>
<evidence type="ECO:0000313" key="2">
    <source>
        <dbReference type="Proteomes" id="UP000631576"/>
    </source>
</evidence>
<dbReference type="InterPro" id="IPR023401">
    <property type="entry name" value="ODC_N"/>
</dbReference>
<proteinExistence type="predicted"/>
<dbReference type="Gene3D" id="3.40.50.720">
    <property type="entry name" value="NAD(P)-binding Rossmann-like Domain"/>
    <property type="match status" value="1"/>
</dbReference>
<sequence length="377" mass="41546">MSTKVEFIYLNEQDMIQAGVKNMEKCIDSIEDMFILLHKGDYRMGGENANEHGIRVSFPKKTTIEGMPTHKPDFRFMAMPAYLGGRFKMFGIKTYGSNPDNTQKGLPRSILMMQLMDATTGAPLAYMSANILSAMRTGATAGVGVRHLTAKNPKTVAIIGPGTMSRYTMNAFISAQPTIDTVRVKGRSQKGIDSFVSYCRENFPNIKEYIVCDDLADVCKDADIVFYGTTNAAKYEDNPTVKKEWLKKGALVIAASALLVDTDFLADKEVKLISDNYAMYDGWGSEQPLPTQKNVSTLLGMGFYDAVTEGRISRESITEIGEILSGEKNGRDSDEQIILYAVGGMPIEDVAWGHDVYQNALKNGIGTKLNVWNSPAL</sequence>
<dbReference type="Proteomes" id="UP000631576">
    <property type="component" value="Unassembled WGS sequence"/>
</dbReference>